<keyword evidence="1" id="KW-0472">Membrane</keyword>
<sequence length="383" mass="43909">MKNHSNIDIVISKFLDDHATEDEKTFLIEWIKDSENRAYLEDYLKTEIWVKYSFNSSIIEKQLSVLSIVTKPKKKKARSSFIKYAAIFIGILTSTALFYLFSDQSENHGMDESMITLEINNGTSRFISLEDYKNFNFDDNSAVLNDNESLKYESKKDYDQKTSTPEHHTIHVPNGKTFQVQLADGSQIHINSGSKLSYPKNFNGFKSRQVSLIGEAYFKIAKSSVPFLVNVDGLSTKVLGTEFNVSAYKNETFKEITLVEGSVEVFNNDPGDVYTSSKIMVPNQRVLKKDNSTGLTIDEVDIKNYTAWMEGIMVFEKENINIILRKLERRFNIDIDNNYKKLDELSYSGRFKNENIEDILKTMQAHTSFSYSMEGNTLTIDNP</sequence>
<feature type="domain" description="FecR protein" evidence="2">
    <location>
        <begin position="169"/>
        <end position="264"/>
    </location>
</feature>
<dbReference type="EMBL" id="CP030104">
    <property type="protein sequence ID" value="AWX43518.1"/>
    <property type="molecule type" value="Genomic_DNA"/>
</dbReference>
<evidence type="ECO:0008006" key="6">
    <source>
        <dbReference type="Google" id="ProtNLM"/>
    </source>
</evidence>
<accession>A0A2Z4LQ28</accession>
<dbReference type="RefSeq" id="WP_112377085.1">
    <property type="nucleotide sequence ID" value="NZ_CP030104.1"/>
</dbReference>
<dbReference type="Gene3D" id="3.55.50.30">
    <property type="match status" value="1"/>
</dbReference>
<dbReference type="PANTHER" id="PTHR30273:SF2">
    <property type="entry name" value="PROTEIN FECR"/>
    <property type="match status" value="1"/>
</dbReference>
<protein>
    <recommendedName>
        <fullName evidence="6">FecR family protein</fullName>
    </recommendedName>
</protein>
<evidence type="ECO:0000313" key="4">
    <source>
        <dbReference type="EMBL" id="AWX43518.1"/>
    </source>
</evidence>
<dbReference type="InterPro" id="IPR032508">
    <property type="entry name" value="FecR_C"/>
</dbReference>
<dbReference type="Proteomes" id="UP000248536">
    <property type="component" value="Chromosome"/>
</dbReference>
<dbReference type="Gene3D" id="2.60.120.1440">
    <property type="match status" value="1"/>
</dbReference>
<dbReference type="GO" id="GO:0016989">
    <property type="term" value="F:sigma factor antagonist activity"/>
    <property type="evidence" value="ECO:0007669"/>
    <property type="project" value="TreeGrafter"/>
</dbReference>
<dbReference type="PIRSF" id="PIRSF018266">
    <property type="entry name" value="FecR"/>
    <property type="match status" value="1"/>
</dbReference>
<feature type="domain" description="Protein FecR C-terminal" evidence="3">
    <location>
        <begin position="313"/>
        <end position="380"/>
    </location>
</feature>
<dbReference type="Pfam" id="PF04773">
    <property type="entry name" value="FecR"/>
    <property type="match status" value="1"/>
</dbReference>
<dbReference type="AlphaFoldDB" id="A0A2Z4LQ28"/>
<keyword evidence="1" id="KW-0812">Transmembrane</keyword>
<dbReference type="InterPro" id="IPR006860">
    <property type="entry name" value="FecR"/>
</dbReference>
<evidence type="ECO:0000259" key="3">
    <source>
        <dbReference type="Pfam" id="PF16344"/>
    </source>
</evidence>
<feature type="transmembrane region" description="Helical" evidence="1">
    <location>
        <begin position="81"/>
        <end position="101"/>
    </location>
</feature>
<name>A0A2Z4LQ28_9FLAO</name>
<reference evidence="4 5" key="1">
    <citation type="submission" date="2018-06" db="EMBL/GenBank/DDBJ databases">
        <title>Spongiibacterium sp. HME9304 Genome sequencing and assembly.</title>
        <authorList>
            <person name="Kang H."/>
            <person name="Kim H."/>
            <person name="Joh K."/>
        </authorList>
    </citation>
    <scope>NUCLEOTIDE SEQUENCE [LARGE SCALE GENOMIC DNA]</scope>
    <source>
        <strain evidence="4 5">HME9304</strain>
    </source>
</reference>
<organism evidence="4 5">
    <name type="scientific">Flagellimonas maritima</name>
    <dbReference type="NCBI Taxonomy" id="1383885"/>
    <lineage>
        <taxon>Bacteria</taxon>
        <taxon>Pseudomonadati</taxon>
        <taxon>Bacteroidota</taxon>
        <taxon>Flavobacteriia</taxon>
        <taxon>Flavobacteriales</taxon>
        <taxon>Flavobacteriaceae</taxon>
        <taxon>Flagellimonas</taxon>
    </lineage>
</organism>
<evidence type="ECO:0000259" key="2">
    <source>
        <dbReference type="Pfam" id="PF04773"/>
    </source>
</evidence>
<dbReference type="PANTHER" id="PTHR30273">
    <property type="entry name" value="PERIPLASMIC SIGNAL SENSOR AND SIGMA FACTOR ACTIVATOR FECR-RELATED"/>
    <property type="match status" value="1"/>
</dbReference>
<dbReference type="OrthoDB" id="704021at2"/>
<keyword evidence="5" id="KW-1185">Reference proteome</keyword>
<evidence type="ECO:0000313" key="5">
    <source>
        <dbReference type="Proteomes" id="UP000248536"/>
    </source>
</evidence>
<keyword evidence="1" id="KW-1133">Transmembrane helix</keyword>
<proteinExistence type="predicted"/>
<dbReference type="Pfam" id="PF16344">
    <property type="entry name" value="FecR_C"/>
    <property type="match status" value="1"/>
</dbReference>
<evidence type="ECO:0000256" key="1">
    <source>
        <dbReference type="SAM" id="Phobius"/>
    </source>
</evidence>
<dbReference type="KEGG" id="spon:HME9304_00507"/>
<dbReference type="InterPro" id="IPR012373">
    <property type="entry name" value="Ferrdict_sens_TM"/>
</dbReference>
<gene>
    <name evidence="4" type="ORF">HME9304_00507</name>
</gene>